<organism evidence="1 2">
    <name type="scientific">Lactuca saligna</name>
    <name type="common">Willowleaf lettuce</name>
    <dbReference type="NCBI Taxonomy" id="75948"/>
    <lineage>
        <taxon>Eukaryota</taxon>
        <taxon>Viridiplantae</taxon>
        <taxon>Streptophyta</taxon>
        <taxon>Embryophyta</taxon>
        <taxon>Tracheophyta</taxon>
        <taxon>Spermatophyta</taxon>
        <taxon>Magnoliopsida</taxon>
        <taxon>eudicotyledons</taxon>
        <taxon>Gunneridae</taxon>
        <taxon>Pentapetalae</taxon>
        <taxon>asterids</taxon>
        <taxon>campanulids</taxon>
        <taxon>Asterales</taxon>
        <taxon>Asteraceae</taxon>
        <taxon>Cichorioideae</taxon>
        <taxon>Cichorieae</taxon>
        <taxon>Lactucinae</taxon>
        <taxon>Lactuca</taxon>
    </lineage>
</organism>
<keyword evidence="2" id="KW-1185">Reference proteome</keyword>
<gene>
    <name evidence="1" type="ORF">LSALG_LOCUS11566</name>
</gene>
<protein>
    <submittedName>
        <fullName evidence="1">Uncharacterized protein</fullName>
    </submittedName>
</protein>
<name>A0AA35YEN3_LACSI</name>
<proteinExistence type="predicted"/>
<evidence type="ECO:0000313" key="2">
    <source>
        <dbReference type="Proteomes" id="UP001177003"/>
    </source>
</evidence>
<dbReference type="EMBL" id="OX465078">
    <property type="protein sequence ID" value="CAI9271293.1"/>
    <property type="molecule type" value="Genomic_DNA"/>
</dbReference>
<sequence length="205" mass="23096">MTGSLDQLNIFEKRILYSIVCNKRHDFSQLFLDQLIDCITGNKKPTYVLYTSWIGMILVRDEGESSSNFQTILLSQLSLLVQISQSLGERLTRVKKDVPDIKCIMTLSDDDDMATDDTPPNSPGRVEVDNQKEIVDATKDDQRITDAGEQSETDGYEGFLDLGFLAQAVVHAIPLSVIYPDSYFEGEIPQQTNSYIDFDDDQLNP</sequence>
<dbReference type="Proteomes" id="UP001177003">
    <property type="component" value="Chromosome 2"/>
</dbReference>
<reference evidence="1" key="1">
    <citation type="submission" date="2023-04" db="EMBL/GenBank/DDBJ databases">
        <authorList>
            <person name="Vijverberg K."/>
            <person name="Xiong W."/>
            <person name="Schranz E."/>
        </authorList>
    </citation>
    <scope>NUCLEOTIDE SEQUENCE</scope>
</reference>
<accession>A0AA35YEN3</accession>
<dbReference type="AlphaFoldDB" id="A0AA35YEN3"/>
<evidence type="ECO:0000313" key="1">
    <source>
        <dbReference type="EMBL" id="CAI9271293.1"/>
    </source>
</evidence>